<dbReference type="AlphaFoldDB" id="A0ABD6EPS4"/>
<organism evidence="1 2">
    <name type="scientific">Gnathostoma spinigerum</name>
    <dbReference type="NCBI Taxonomy" id="75299"/>
    <lineage>
        <taxon>Eukaryota</taxon>
        <taxon>Metazoa</taxon>
        <taxon>Ecdysozoa</taxon>
        <taxon>Nematoda</taxon>
        <taxon>Chromadorea</taxon>
        <taxon>Rhabditida</taxon>
        <taxon>Spirurina</taxon>
        <taxon>Gnathostomatomorpha</taxon>
        <taxon>Gnathostomatoidea</taxon>
        <taxon>Gnathostomatidae</taxon>
        <taxon>Gnathostoma</taxon>
    </lineage>
</organism>
<proteinExistence type="predicted"/>
<dbReference type="InterPro" id="IPR016024">
    <property type="entry name" value="ARM-type_fold"/>
</dbReference>
<dbReference type="Pfam" id="PF20926">
    <property type="entry name" value="Htt_N-HEAT_1"/>
    <property type="match status" value="1"/>
</dbReference>
<dbReference type="SUPFAM" id="SSF48371">
    <property type="entry name" value="ARM repeat"/>
    <property type="match status" value="1"/>
</dbReference>
<sequence>MDRLDRAISTLHTSKQILESSPVNSKKICYERERMALIDVREVLTQAKVRKERHYNERFADAMQLLFEFMSHRDATLRILSEQAIDSILRRLILELNSSRAAVVLMTEIKRNGAPRSLTGAISRLSDVVKYSKVNRASAIGAHLLSALLTVIRRPEEIVQSSLEKYVPLLFNVLGPQMGSQHAQNASELYCLAVDNLELSGTASRAAAVIIHQLSSYFPRILRKAFKHFSGNLDAADDGEGRARLVGTLNSLRLLWPLIICEDYDTQSLRNVIRNDLRCLFSSRNDVIVASLELLDRVFSSPLSKLLPSTFFLPDPSVVVDDDANSLAATTSRLGFNSECTSSCASPSDSLFDLTSPPVLNLPSVGSDQEGEQCSERKPTEETVLYMFPVSQFEL</sequence>
<comment type="caution">
    <text evidence="1">The sequence shown here is derived from an EMBL/GenBank/DDBJ whole genome shotgun (WGS) entry which is preliminary data.</text>
</comment>
<dbReference type="InterPro" id="IPR048411">
    <property type="entry name" value="Htt_N_HEAT_rpt-1"/>
</dbReference>
<dbReference type="Proteomes" id="UP001608902">
    <property type="component" value="Unassembled WGS sequence"/>
</dbReference>
<dbReference type="InterPro" id="IPR028426">
    <property type="entry name" value="Huntingtin_fam"/>
</dbReference>
<keyword evidence="2" id="KW-1185">Reference proteome</keyword>
<accession>A0ABD6EPS4</accession>
<dbReference type="PANTHER" id="PTHR10170">
    <property type="entry name" value="HUNTINGTON DISEASE PROTEIN"/>
    <property type="match status" value="1"/>
</dbReference>
<name>A0ABD6EPS4_9BILA</name>
<evidence type="ECO:0000313" key="1">
    <source>
        <dbReference type="EMBL" id="MFH4981535.1"/>
    </source>
</evidence>
<protein>
    <recommendedName>
        <fullName evidence="3">TOG domain-containing protein</fullName>
    </recommendedName>
</protein>
<evidence type="ECO:0008006" key="3">
    <source>
        <dbReference type="Google" id="ProtNLM"/>
    </source>
</evidence>
<gene>
    <name evidence="1" type="ORF">AB6A40_008244</name>
</gene>
<evidence type="ECO:0000313" key="2">
    <source>
        <dbReference type="Proteomes" id="UP001608902"/>
    </source>
</evidence>
<reference evidence="1 2" key="1">
    <citation type="submission" date="2024-08" db="EMBL/GenBank/DDBJ databases">
        <title>Gnathostoma spinigerum genome.</title>
        <authorList>
            <person name="Gonzalez-Bertolin B."/>
            <person name="Monzon S."/>
            <person name="Zaballos A."/>
            <person name="Jimenez P."/>
            <person name="Dekumyoy P."/>
            <person name="Varona S."/>
            <person name="Cuesta I."/>
            <person name="Sumanam S."/>
            <person name="Adisakwattana P."/>
            <person name="Gasser R.B."/>
            <person name="Hernandez-Gonzalez A."/>
            <person name="Young N.D."/>
            <person name="Perteguer M.J."/>
        </authorList>
    </citation>
    <scope>NUCLEOTIDE SEQUENCE [LARGE SCALE GENOMIC DNA]</scope>
    <source>
        <strain evidence="1">AL3</strain>
        <tissue evidence="1">Liver</tissue>
    </source>
</reference>
<dbReference type="PANTHER" id="PTHR10170:SF10">
    <property type="entry name" value="HUNTINGTIN"/>
    <property type="match status" value="1"/>
</dbReference>
<dbReference type="EMBL" id="JBGFUD010007408">
    <property type="protein sequence ID" value="MFH4981535.1"/>
    <property type="molecule type" value="Genomic_DNA"/>
</dbReference>